<dbReference type="RefSeq" id="WP_105930144.1">
    <property type="nucleotide sequence ID" value="NZ_PVNO01000010.1"/>
</dbReference>
<dbReference type="InterPro" id="IPR004027">
    <property type="entry name" value="SEC_C_motif"/>
</dbReference>
<comment type="caution">
    <text evidence="2">The sequence shown here is derived from an EMBL/GenBank/DDBJ whole genome shotgun (WGS) entry which is preliminary data.</text>
</comment>
<evidence type="ECO:0000259" key="1">
    <source>
        <dbReference type="Pfam" id="PF17775"/>
    </source>
</evidence>
<sequence length="205" mass="23258">MRCYCCSSKSFKECCEPFIKGESLPHSAEQLMRSRFSAYATAHYHYILDTYTKEKQQALSIEDLTSSAQGAKWFALKVHPTLAASSLDSTVNSFVDDSVNKPLNNSINSSVYANTDVEEATDAEQNTKSNLNDNTTVVEFTAYYFENKSMYQLHETSNFIVEDGKWRYHDGELHEDCGKIKYGRNLPCVCGSNKKFKQCCALKNR</sequence>
<gene>
    <name evidence="2" type="ORF">C6Y39_04350</name>
</gene>
<dbReference type="SUPFAM" id="SSF54427">
    <property type="entry name" value="NTF2-like"/>
    <property type="match status" value="2"/>
</dbReference>
<evidence type="ECO:0000313" key="2">
    <source>
        <dbReference type="EMBL" id="PRO70098.1"/>
    </source>
</evidence>
<protein>
    <submittedName>
        <fullName evidence="2">Zinc chelation protein SecC</fullName>
    </submittedName>
</protein>
<dbReference type="Proteomes" id="UP000239539">
    <property type="component" value="Unassembled WGS sequence"/>
</dbReference>
<dbReference type="PANTHER" id="PTHR33747">
    <property type="entry name" value="UPF0225 PROTEIN SCO1677"/>
    <property type="match status" value="1"/>
</dbReference>
<proteinExistence type="predicted"/>
<evidence type="ECO:0000313" key="3">
    <source>
        <dbReference type="Proteomes" id="UP000239539"/>
    </source>
</evidence>
<dbReference type="PANTHER" id="PTHR33747:SF1">
    <property type="entry name" value="ADENYLATE CYCLASE-ASSOCIATED CAP C-TERMINAL DOMAIN-CONTAINING PROTEIN"/>
    <property type="match status" value="1"/>
</dbReference>
<dbReference type="Pfam" id="PF17775">
    <property type="entry name" value="YchJ_M-like"/>
    <property type="match status" value="2"/>
</dbReference>
<dbReference type="Pfam" id="PF02810">
    <property type="entry name" value="SEC-C"/>
    <property type="match status" value="1"/>
</dbReference>
<organism evidence="2 3">
    <name type="scientific">Alteromonas gracilis</name>
    <dbReference type="NCBI Taxonomy" id="1479524"/>
    <lineage>
        <taxon>Bacteria</taxon>
        <taxon>Pseudomonadati</taxon>
        <taxon>Pseudomonadota</taxon>
        <taxon>Gammaproteobacteria</taxon>
        <taxon>Alteromonadales</taxon>
        <taxon>Alteromonadaceae</taxon>
        <taxon>Alteromonas/Salinimonas group</taxon>
        <taxon>Alteromonas</taxon>
    </lineage>
</organism>
<dbReference type="InterPro" id="IPR032710">
    <property type="entry name" value="NTF2-like_dom_sf"/>
</dbReference>
<feature type="domain" description="YchJ-like middle NTF2-like" evidence="1">
    <location>
        <begin position="127"/>
        <end position="171"/>
    </location>
</feature>
<reference evidence="3" key="1">
    <citation type="journal article" date="2020" name="Int. J. Syst. Evol. Microbiol.">
        <title>Alteromonas alba sp. nov., a marine bacterium isolated from the seawater of the West Pacific Ocean.</title>
        <authorList>
            <person name="Sun C."/>
            <person name="Wu Y.-H."/>
            <person name="Xamxidin M."/>
            <person name="Cheng H."/>
            <person name="Xu X.-W."/>
        </authorList>
    </citation>
    <scope>NUCLEOTIDE SEQUENCE [LARGE SCALE GENOMIC DNA]</scope>
    <source>
        <strain evidence="3">9a2</strain>
    </source>
</reference>
<dbReference type="InterPro" id="IPR048469">
    <property type="entry name" value="YchJ-like_M"/>
</dbReference>
<dbReference type="EMBL" id="PVNO01000010">
    <property type="protein sequence ID" value="PRO70098.1"/>
    <property type="molecule type" value="Genomic_DNA"/>
</dbReference>
<feature type="domain" description="YchJ-like middle NTF2-like" evidence="1">
    <location>
        <begin position="27"/>
        <end position="86"/>
    </location>
</feature>
<dbReference type="Gene3D" id="3.10.450.50">
    <property type="match status" value="1"/>
</dbReference>
<name>A0ABX5CSZ5_9ALTE</name>
<keyword evidence="3" id="KW-1185">Reference proteome</keyword>
<accession>A0ABX5CSZ5</accession>
<dbReference type="SUPFAM" id="SSF103642">
    <property type="entry name" value="Sec-C motif"/>
    <property type="match status" value="1"/>
</dbReference>